<evidence type="ECO:0000313" key="2">
    <source>
        <dbReference type="Proteomes" id="UP001595814"/>
    </source>
</evidence>
<sequence>MSKRALKKYLKEVPKTALEEQVLDLYERFPVVKEYYNFIFNPREDKLVQEAKTKISNEYFPVKRKRPRARRSVAQKYIKHFIKLGVNPPLIADVMLYNLEIAQLFAQERNVNEAFFKSMLNSFKEVLQFVSINALLPQFKDRIIKIYKESQEKNWMYSEGFSRALDIIDN</sequence>
<dbReference type="InterPro" id="IPR046153">
    <property type="entry name" value="DUF6155"/>
</dbReference>
<evidence type="ECO:0000313" key="1">
    <source>
        <dbReference type="EMBL" id="MFC4096794.1"/>
    </source>
</evidence>
<keyword evidence="2" id="KW-1185">Reference proteome</keyword>
<dbReference type="EMBL" id="JBHSAW010000010">
    <property type="protein sequence ID" value="MFC4096794.1"/>
    <property type="molecule type" value="Genomic_DNA"/>
</dbReference>
<proteinExistence type="predicted"/>
<comment type="caution">
    <text evidence="1">The sequence shown here is derived from an EMBL/GenBank/DDBJ whole genome shotgun (WGS) entry which is preliminary data.</text>
</comment>
<name>A0ABV8JR08_9FLAO</name>
<dbReference type="RefSeq" id="WP_192461537.1">
    <property type="nucleotide sequence ID" value="NZ_JACYFJ010000002.1"/>
</dbReference>
<accession>A0ABV8JR08</accession>
<reference evidence="2" key="1">
    <citation type="journal article" date="2019" name="Int. J. Syst. Evol. Microbiol.">
        <title>The Global Catalogue of Microorganisms (GCM) 10K type strain sequencing project: providing services to taxonomists for standard genome sequencing and annotation.</title>
        <authorList>
            <consortium name="The Broad Institute Genomics Platform"/>
            <consortium name="The Broad Institute Genome Sequencing Center for Infectious Disease"/>
            <person name="Wu L."/>
            <person name="Ma J."/>
        </authorList>
    </citation>
    <scope>NUCLEOTIDE SEQUENCE [LARGE SCALE GENOMIC DNA]</scope>
    <source>
        <strain evidence="2">CECT 7477</strain>
    </source>
</reference>
<dbReference type="Pfam" id="PF19652">
    <property type="entry name" value="DUF6155"/>
    <property type="match status" value="1"/>
</dbReference>
<organism evidence="1 2">
    <name type="scientific">Euzebyella saccharophila</name>
    <dbReference type="NCBI Taxonomy" id="679664"/>
    <lineage>
        <taxon>Bacteria</taxon>
        <taxon>Pseudomonadati</taxon>
        <taxon>Bacteroidota</taxon>
        <taxon>Flavobacteriia</taxon>
        <taxon>Flavobacteriales</taxon>
        <taxon>Flavobacteriaceae</taxon>
        <taxon>Euzebyella</taxon>
    </lineage>
</organism>
<protein>
    <submittedName>
        <fullName evidence="1">DUF6155 family protein</fullName>
    </submittedName>
</protein>
<gene>
    <name evidence="1" type="ORF">ACFOUT_12975</name>
</gene>
<dbReference type="Proteomes" id="UP001595814">
    <property type="component" value="Unassembled WGS sequence"/>
</dbReference>